<feature type="region of interest" description="Disordered" evidence="1">
    <location>
        <begin position="127"/>
        <end position="163"/>
    </location>
</feature>
<dbReference type="InterPro" id="IPR050336">
    <property type="entry name" value="Chromosome_partition/occlusion"/>
</dbReference>
<accession>A0A1M6BP72</accession>
<dbReference type="GO" id="GO:0007059">
    <property type="term" value="P:chromosome segregation"/>
    <property type="evidence" value="ECO:0007669"/>
    <property type="project" value="TreeGrafter"/>
</dbReference>
<dbReference type="AlphaFoldDB" id="A0A1M6BP72"/>
<keyword evidence="4" id="KW-1185">Reference proteome</keyword>
<evidence type="ECO:0000313" key="4">
    <source>
        <dbReference type="Proteomes" id="UP000184512"/>
    </source>
</evidence>
<protein>
    <submittedName>
        <fullName evidence="3">Chromosome partitioning protein, ParB family</fullName>
    </submittedName>
</protein>
<dbReference type="Gene3D" id="3.90.1530.30">
    <property type="match status" value="1"/>
</dbReference>
<dbReference type="GO" id="GO:0005694">
    <property type="term" value="C:chromosome"/>
    <property type="evidence" value="ECO:0007669"/>
    <property type="project" value="TreeGrafter"/>
</dbReference>
<dbReference type="RefSeq" id="WP_139280062.1">
    <property type="nucleotide sequence ID" value="NZ_FQZG01000007.1"/>
</dbReference>
<dbReference type="InterPro" id="IPR036086">
    <property type="entry name" value="ParB/Sulfiredoxin_sf"/>
</dbReference>
<dbReference type="PANTHER" id="PTHR33375:SF1">
    <property type="entry name" value="CHROMOSOME-PARTITIONING PROTEIN PARB-RELATED"/>
    <property type="match status" value="1"/>
</dbReference>
<dbReference type="SMART" id="SM00470">
    <property type="entry name" value="ParB"/>
    <property type="match status" value="1"/>
</dbReference>
<reference evidence="3 4" key="1">
    <citation type="submission" date="2016-11" db="EMBL/GenBank/DDBJ databases">
        <authorList>
            <person name="Jaros S."/>
            <person name="Januszkiewicz K."/>
            <person name="Wedrychowicz H."/>
        </authorList>
    </citation>
    <scope>NUCLEOTIDE SEQUENCE [LARGE SCALE GENOMIC DNA]</scope>
    <source>
        <strain evidence="3 4">DSM 12906</strain>
    </source>
</reference>
<dbReference type="GO" id="GO:0045881">
    <property type="term" value="P:positive regulation of sporulation resulting in formation of a cellular spore"/>
    <property type="evidence" value="ECO:0007669"/>
    <property type="project" value="TreeGrafter"/>
</dbReference>
<feature type="domain" description="ParB-like N-terminal" evidence="2">
    <location>
        <begin position="9"/>
        <end position="94"/>
    </location>
</feature>
<dbReference type="PANTHER" id="PTHR33375">
    <property type="entry name" value="CHROMOSOME-PARTITIONING PROTEIN PARB-RELATED"/>
    <property type="match status" value="1"/>
</dbReference>
<dbReference type="OrthoDB" id="3176965at2"/>
<dbReference type="STRING" id="1123357.SAMN02745244_00498"/>
<name>A0A1M6BP72_9ACTN</name>
<evidence type="ECO:0000256" key="1">
    <source>
        <dbReference type="SAM" id="MobiDB-lite"/>
    </source>
</evidence>
<dbReference type="Proteomes" id="UP000184512">
    <property type="component" value="Unassembled WGS sequence"/>
</dbReference>
<proteinExistence type="predicted"/>
<organism evidence="3 4">
    <name type="scientific">Tessaracoccus bendigoensis DSM 12906</name>
    <dbReference type="NCBI Taxonomy" id="1123357"/>
    <lineage>
        <taxon>Bacteria</taxon>
        <taxon>Bacillati</taxon>
        <taxon>Actinomycetota</taxon>
        <taxon>Actinomycetes</taxon>
        <taxon>Propionibacteriales</taxon>
        <taxon>Propionibacteriaceae</taxon>
        <taxon>Tessaracoccus</taxon>
    </lineage>
</organism>
<dbReference type="Pfam" id="PF02195">
    <property type="entry name" value="ParB_N"/>
    <property type="match status" value="1"/>
</dbReference>
<evidence type="ECO:0000313" key="3">
    <source>
        <dbReference type="EMBL" id="SHI50444.1"/>
    </source>
</evidence>
<evidence type="ECO:0000259" key="2">
    <source>
        <dbReference type="SMART" id="SM00470"/>
    </source>
</evidence>
<gene>
    <name evidence="3" type="ORF">SAMN02745244_00498</name>
</gene>
<sequence length="339" mass="36272">MSGDGRIELKRSVDSIVIGHRHRTDLGDLDALAASIDRDGLLQPPTITPDGVLVCGRRRLAAIQQLGWRTVNVWVRSGISDRLGHLLAEQDDNVLHKPLTPLEATTLYRELKELLAEDAAARQAATRFSSGYQPGATGEPADSDGGGKFPAPSTPSGETRQQAAAMIPGAGSYKTLDKIEYVQQAAMREDLSAEARAEIAQGLADIEAGGPVHPVFTRVRELLADAPGAVDLEAMAQEALARAKQAGSKTKRRTPAVAATPVWTTRSFVVIWSELDGWWTHYDPDTLADALAAGEVEMFLTIADGTSEFAAALEAARARQETAEDGDGAVEPVRHLRAL</sequence>
<dbReference type="InterPro" id="IPR003115">
    <property type="entry name" value="ParB_N"/>
</dbReference>
<dbReference type="SUPFAM" id="SSF110849">
    <property type="entry name" value="ParB/Sulfiredoxin"/>
    <property type="match status" value="1"/>
</dbReference>
<dbReference type="EMBL" id="FQZG01000007">
    <property type="protein sequence ID" value="SHI50444.1"/>
    <property type="molecule type" value="Genomic_DNA"/>
</dbReference>